<name>A0AA35RXL8_GEOBA</name>
<dbReference type="PANTHER" id="PTHR22950:SF677">
    <property type="entry name" value="AMINO ACID TRANSPORTER TRANSMEMBRANE DOMAIN-CONTAINING PROTEIN"/>
    <property type="match status" value="1"/>
</dbReference>
<dbReference type="Pfam" id="PF01490">
    <property type="entry name" value="Aa_trans"/>
    <property type="match status" value="1"/>
</dbReference>
<keyword evidence="2 5" id="KW-0812">Transmembrane</keyword>
<protein>
    <submittedName>
        <fullName evidence="7">Amino acid transporter AVT3B</fullName>
    </submittedName>
</protein>
<evidence type="ECO:0000313" key="7">
    <source>
        <dbReference type="EMBL" id="CAI8019618.1"/>
    </source>
</evidence>
<keyword evidence="3 5" id="KW-1133">Transmembrane helix</keyword>
<feature type="domain" description="Amino acid transporter transmembrane" evidence="6">
    <location>
        <begin position="6"/>
        <end position="319"/>
    </location>
</feature>
<dbReference type="EMBL" id="CASHTH010001766">
    <property type="protein sequence ID" value="CAI8019618.1"/>
    <property type="molecule type" value="Genomic_DNA"/>
</dbReference>
<keyword evidence="8" id="KW-1185">Reference proteome</keyword>
<evidence type="ECO:0000256" key="1">
    <source>
        <dbReference type="ARBA" id="ARBA00004141"/>
    </source>
</evidence>
<evidence type="ECO:0000313" key="8">
    <source>
        <dbReference type="Proteomes" id="UP001174909"/>
    </source>
</evidence>
<accession>A0AA35RXL8</accession>
<reference evidence="7" key="1">
    <citation type="submission" date="2023-03" db="EMBL/GenBank/DDBJ databases">
        <authorList>
            <person name="Steffen K."/>
            <person name="Cardenas P."/>
        </authorList>
    </citation>
    <scope>NUCLEOTIDE SEQUENCE</scope>
</reference>
<dbReference type="Proteomes" id="UP001174909">
    <property type="component" value="Unassembled WGS sequence"/>
</dbReference>
<sequence length="362" mass="39668">MHDDGTDSRIKTFANIFISFIGAGILGLPYAFKESGIVEGAVVISIVGAVSIKSMFLLIDCKNRMMSKATLTMATKLPNGTSSPVTSKNIEYGDVGMLALGSFGRWLVDINILISQVGFCCAYLIFISENLHSVFPRVSQLVYLFSLLPPLVFLCNLRHLKHLAPFSLFADFATIFAYGIVFYFDMEHFHLLHFHIRNYSLEGLPFYLGVAIYCYEGAGLILSLEGSVSKDLRGSFKTIFLVAMIIVTSLYVGFGVCGYLSFGPDTEDIITLNLPGGLFPFLVKGFLCFSLYFTYPIMMFPVTTVLERMFFSQGTADTNYLLGVRAKIATFVICLSPSLSADIVCAAFCTGAGIWANSGGHS</sequence>
<dbReference type="GO" id="GO:0005774">
    <property type="term" value="C:vacuolar membrane"/>
    <property type="evidence" value="ECO:0007669"/>
    <property type="project" value="TreeGrafter"/>
</dbReference>
<feature type="transmembrane region" description="Helical" evidence="5">
    <location>
        <begin position="281"/>
        <end position="302"/>
    </location>
</feature>
<comment type="subcellular location">
    <subcellularLocation>
        <location evidence="1">Membrane</location>
        <topology evidence="1">Multi-pass membrane protein</topology>
    </subcellularLocation>
</comment>
<evidence type="ECO:0000256" key="5">
    <source>
        <dbReference type="SAM" id="Phobius"/>
    </source>
</evidence>
<comment type="caution">
    <text evidence="7">The sequence shown here is derived from an EMBL/GenBank/DDBJ whole genome shotgun (WGS) entry which is preliminary data.</text>
</comment>
<feature type="transmembrane region" description="Helical" evidence="5">
    <location>
        <begin position="37"/>
        <end position="59"/>
    </location>
</feature>
<feature type="transmembrane region" description="Helical" evidence="5">
    <location>
        <begin position="204"/>
        <end position="224"/>
    </location>
</feature>
<feature type="transmembrane region" description="Helical" evidence="5">
    <location>
        <begin position="164"/>
        <end position="184"/>
    </location>
</feature>
<keyword evidence="4 5" id="KW-0472">Membrane</keyword>
<evidence type="ECO:0000256" key="2">
    <source>
        <dbReference type="ARBA" id="ARBA00022692"/>
    </source>
</evidence>
<evidence type="ECO:0000259" key="6">
    <source>
        <dbReference type="Pfam" id="PF01490"/>
    </source>
</evidence>
<feature type="transmembrane region" description="Helical" evidence="5">
    <location>
        <begin position="138"/>
        <end position="157"/>
    </location>
</feature>
<dbReference type="AlphaFoldDB" id="A0AA35RXL8"/>
<feature type="transmembrane region" description="Helical" evidence="5">
    <location>
        <begin position="12"/>
        <end position="31"/>
    </location>
</feature>
<feature type="transmembrane region" description="Helical" evidence="5">
    <location>
        <begin position="106"/>
        <end position="126"/>
    </location>
</feature>
<organism evidence="7 8">
    <name type="scientific">Geodia barretti</name>
    <name type="common">Barrett's horny sponge</name>
    <dbReference type="NCBI Taxonomy" id="519541"/>
    <lineage>
        <taxon>Eukaryota</taxon>
        <taxon>Metazoa</taxon>
        <taxon>Porifera</taxon>
        <taxon>Demospongiae</taxon>
        <taxon>Heteroscleromorpha</taxon>
        <taxon>Tetractinellida</taxon>
        <taxon>Astrophorina</taxon>
        <taxon>Geodiidae</taxon>
        <taxon>Geodia</taxon>
    </lineage>
</organism>
<evidence type="ECO:0000256" key="4">
    <source>
        <dbReference type="ARBA" id="ARBA00023136"/>
    </source>
</evidence>
<feature type="transmembrane region" description="Helical" evidence="5">
    <location>
        <begin position="236"/>
        <end position="261"/>
    </location>
</feature>
<dbReference type="InterPro" id="IPR013057">
    <property type="entry name" value="AA_transpt_TM"/>
</dbReference>
<dbReference type="PANTHER" id="PTHR22950">
    <property type="entry name" value="AMINO ACID TRANSPORTER"/>
    <property type="match status" value="1"/>
</dbReference>
<dbReference type="GO" id="GO:0015179">
    <property type="term" value="F:L-amino acid transmembrane transporter activity"/>
    <property type="evidence" value="ECO:0007669"/>
    <property type="project" value="TreeGrafter"/>
</dbReference>
<evidence type="ECO:0000256" key="3">
    <source>
        <dbReference type="ARBA" id="ARBA00022989"/>
    </source>
</evidence>
<gene>
    <name evidence="7" type="ORF">GBAR_LOCUS11784</name>
</gene>
<proteinExistence type="predicted"/>